<dbReference type="RefSeq" id="WP_110359626.1">
    <property type="nucleotide sequence ID" value="NZ_QFLI01000002.1"/>
</dbReference>
<dbReference type="InterPro" id="IPR009057">
    <property type="entry name" value="Homeodomain-like_sf"/>
</dbReference>
<evidence type="ECO:0000256" key="3">
    <source>
        <dbReference type="ARBA" id="ARBA00023163"/>
    </source>
</evidence>
<dbReference type="Gene3D" id="1.10.10.60">
    <property type="entry name" value="Homeodomain-like"/>
    <property type="match status" value="1"/>
</dbReference>
<name>A0A2V3ZZS6_9BACT</name>
<protein>
    <submittedName>
        <fullName evidence="5">AraC family transcriptional regulator</fullName>
    </submittedName>
</protein>
<dbReference type="SMART" id="SM00342">
    <property type="entry name" value="HTH_ARAC"/>
    <property type="match status" value="1"/>
</dbReference>
<dbReference type="SUPFAM" id="SSF51215">
    <property type="entry name" value="Regulatory protein AraC"/>
    <property type="match status" value="1"/>
</dbReference>
<dbReference type="InterPro" id="IPR037923">
    <property type="entry name" value="HTH-like"/>
</dbReference>
<evidence type="ECO:0000259" key="4">
    <source>
        <dbReference type="PROSITE" id="PS01124"/>
    </source>
</evidence>
<comment type="caution">
    <text evidence="5">The sequence shown here is derived from an EMBL/GenBank/DDBJ whole genome shotgun (WGS) entry which is preliminary data.</text>
</comment>
<keyword evidence="3" id="KW-0804">Transcription</keyword>
<sequence length="306" mass="35773">MQLFKTISEYCNAIGIKPPKHPHFDIRRFEENKEYIRTKMLPFRHEFYFIAIRTYGEGKVKSGHHTQFPEGVTIYFNTPFQIQSWEIDQEWSGYYLIFSQDFLSSSHYFDRVLDDFPFLKIDASLPFKIDQKDLPELVSTYDKIKQEYISDDEDKFNFIEIYVLELLNQIKRLFKKHHSAKTVQEQILKADLKLLSRFENLVKASFCCATKVELISNPHSPSDYANELNVHPNHLNAVVKSITGQTALNHIHNHILQLAKADLAQTNTSSKEIAYKLHFSSPAKFSAFFKKHTDLSPLSYRKNANL</sequence>
<keyword evidence="2" id="KW-0238">DNA-binding</keyword>
<keyword evidence="6" id="KW-1185">Reference proteome</keyword>
<gene>
    <name evidence="5" type="ORF">DF185_04910</name>
</gene>
<dbReference type="Proteomes" id="UP000248079">
    <property type="component" value="Unassembled WGS sequence"/>
</dbReference>
<reference evidence="5 6" key="1">
    <citation type="submission" date="2018-05" db="EMBL/GenBank/DDBJ databases">
        <title>Marinifilum breve JC075T sp. nov., a marine bacterium isolated from Yongle Blue Hole in the South China Sea.</title>
        <authorList>
            <person name="Fu T."/>
        </authorList>
    </citation>
    <scope>NUCLEOTIDE SEQUENCE [LARGE SCALE GENOMIC DNA]</scope>
    <source>
        <strain evidence="5 6">JC075</strain>
    </source>
</reference>
<dbReference type="SUPFAM" id="SSF46689">
    <property type="entry name" value="Homeodomain-like"/>
    <property type="match status" value="1"/>
</dbReference>
<dbReference type="PROSITE" id="PS01124">
    <property type="entry name" value="HTH_ARAC_FAMILY_2"/>
    <property type="match status" value="1"/>
</dbReference>
<accession>A0A2V3ZZS6</accession>
<evidence type="ECO:0000256" key="2">
    <source>
        <dbReference type="ARBA" id="ARBA00023125"/>
    </source>
</evidence>
<dbReference type="GO" id="GO:0043565">
    <property type="term" value="F:sequence-specific DNA binding"/>
    <property type="evidence" value="ECO:0007669"/>
    <property type="project" value="InterPro"/>
</dbReference>
<dbReference type="PANTHER" id="PTHR43280:SF32">
    <property type="entry name" value="TRANSCRIPTIONAL REGULATORY PROTEIN"/>
    <property type="match status" value="1"/>
</dbReference>
<evidence type="ECO:0000256" key="1">
    <source>
        <dbReference type="ARBA" id="ARBA00023015"/>
    </source>
</evidence>
<dbReference type="AlphaFoldDB" id="A0A2V3ZZS6"/>
<dbReference type="InterPro" id="IPR018060">
    <property type="entry name" value="HTH_AraC"/>
</dbReference>
<organism evidence="5 6">
    <name type="scientific">Marinifilum breve</name>
    <dbReference type="NCBI Taxonomy" id="2184082"/>
    <lineage>
        <taxon>Bacteria</taxon>
        <taxon>Pseudomonadati</taxon>
        <taxon>Bacteroidota</taxon>
        <taxon>Bacteroidia</taxon>
        <taxon>Marinilabiliales</taxon>
        <taxon>Marinifilaceae</taxon>
    </lineage>
</organism>
<keyword evidence="1" id="KW-0805">Transcription regulation</keyword>
<dbReference type="EMBL" id="QFLI01000002">
    <property type="protein sequence ID" value="PXY01992.1"/>
    <property type="molecule type" value="Genomic_DNA"/>
</dbReference>
<proteinExistence type="predicted"/>
<dbReference type="OrthoDB" id="629929at2"/>
<evidence type="ECO:0000313" key="6">
    <source>
        <dbReference type="Proteomes" id="UP000248079"/>
    </source>
</evidence>
<feature type="domain" description="HTH araC/xylS-type" evidence="4">
    <location>
        <begin position="222"/>
        <end position="303"/>
    </location>
</feature>
<evidence type="ECO:0000313" key="5">
    <source>
        <dbReference type="EMBL" id="PXY01992.1"/>
    </source>
</evidence>
<dbReference type="PANTHER" id="PTHR43280">
    <property type="entry name" value="ARAC-FAMILY TRANSCRIPTIONAL REGULATOR"/>
    <property type="match status" value="1"/>
</dbReference>
<dbReference type="Pfam" id="PF12833">
    <property type="entry name" value="HTH_18"/>
    <property type="match status" value="1"/>
</dbReference>
<dbReference type="GO" id="GO:0003700">
    <property type="term" value="F:DNA-binding transcription factor activity"/>
    <property type="evidence" value="ECO:0007669"/>
    <property type="project" value="InterPro"/>
</dbReference>